<evidence type="ECO:0000313" key="12">
    <source>
        <dbReference type="EMBL" id="ADE19741.1"/>
    </source>
</evidence>
<evidence type="ECO:0000256" key="2">
    <source>
        <dbReference type="ARBA" id="ARBA00022448"/>
    </source>
</evidence>
<dbReference type="STRING" id="512564.MCRO_0206"/>
<reference evidence="12 13" key="3">
    <citation type="journal article" date="2011" name="J. Bacteriol.">
        <title>Genome sequences of Mycoplasma alligatoris A21JP2T and Mycoplasma crocodyli MP145T.</title>
        <authorList>
            <person name="Brown D.R."/>
            <person name="Farmerie W.G."/>
            <person name="May M."/>
            <person name="Benders G.A."/>
            <person name="Durkin A.S."/>
            <person name="Hlavinka K."/>
            <person name="Hostetler J."/>
            <person name="Jackson J."/>
            <person name="Johnson J."/>
            <person name="Miller R.H."/>
            <person name="Paralanov V."/>
            <person name="Radune D."/>
            <person name="Szczypinski B."/>
            <person name="Glass J.I."/>
        </authorList>
    </citation>
    <scope>NUCLEOTIDE SEQUENCE [LARGE SCALE GENOMIC DNA]</scope>
    <source>
        <strain evidence="13">ATCC 51981 / MP145</strain>
    </source>
</reference>
<dbReference type="HOGENOM" id="CLU_072531_2_0_14"/>
<dbReference type="GO" id="GO:0009401">
    <property type="term" value="P:phosphoenolpyruvate-dependent sugar phosphotransferase system"/>
    <property type="evidence" value="ECO:0007669"/>
    <property type="project" value="UniProtKB-KW"/>
</dbReference>
<organism evidence="12 13">
    <name type="scientific">Mycoplasma crocodyli (strain ATCC 51981 / MP145)</name>
    <dbReference type="NCBI Taxonomy" id="512564"/>
    <lineage>
        <taxon>Bacteria</taxon>
        <taxon>Bacillati</taxon>
        <taxon>Mycoplasmatota</taxon>
        <taxon>Mollicutes</taxon>
        <taxon>Mycoplasmataceae</taxon>
        <taxon>Mycoplasma</taxon>
    </lineage>
</organism>
<dbReference type="InterPro" id="IPR051351">
    <property type="entry name" value="Ascorbate-PTS_EIIA_comp"/>
</dbReference>
<evidence type="ECO:0000256" key="3">
    <source>
        <dbReference type="ARBA" id="ARBA00022490"/>
    </source>
</evidence>
<evidence type="ECO:0000313" key="13">
    <source>
        <dbReference type="Proteomes" id="UP000001845"/>
    </source>
</evidence>
<dbReference type="GO" id="GO:0005737">
    <property type="term" value="C:cytoplasm"/>
    <property type="evidence" value="ECO:0007669"/>
    <property type="project" value="UniProtKB-SubCell"/>
</dbReference>
<evidence type="ECO:0000256" key="6">
    <source>
        <dbReference type="ARBA" id="ARBA00022683"/>
    </source>
</evidence>
<sequence>MSKLFKEEMMEYNTTIKDWKKAVNRGVEILAQNGYATMELEKAILDSTEKFGAYYVLEKGIALIHAAPGNYILKNGTSTIILDENIVFNNQEEKQAKILVTLAATDSNSHLGILQEFSHYFMNEDFKKEALNVKNLNEFKILLNKYKGE</sequence>
<keyword evidence="7" id="KW-0418">Kinase</keyword>
<accession>D5E517</accession>
<dbReference type="EMBL" id="CP001991">
    <property type="protein sequence ID" value="ADE19741.1"/>
    <property type="molecule type" value="Genomic_DNA"/>
</dbReference>
<evidence type="ECO:0000256" key="4">
    <source>
        <dbReference type="ARBA" id="ARBA00022553"/>
    </source>
</evidence>
<dbReference type="KEGG" id="mcd:MCRO_0206"/>
<dbReference type="RefSeq" id="WP_013054517.1">
    <property type="nucleotide sequence ID" value="NC_014014.1"/>
</dbReference>
<evidence type="ECO:0000256" key="5">
    <source>
        <dbReference type="ARBA" id="ARBA00022679"/>
    </source>
</evidence>
<keyword evidence="2" id="KW-0813">Transport</keyword>
<dbReference type="PANTHER" id="PTHR36203">
    <property type="entry name" value="ASCORBATE-SPECIFIC PTS SYSTEM EIIA COMPONENT"/>
    <property type="match status" value="1"/>
</dbReference>
<comment type="function">
    <text evidence="8">The phosphoenolpyruvate-dependent sugar phosphotransferase system (sugar PTS), a major carbohydrate active transport system, catalyzes the phosphorylation of incoming sugar substrates concomitantly with their translocation across the cell membrane. The enzyme II UlaABC PTS system is involved in ascorbate transport.</text>
</comment>
<keyword evidence="4" id="KW-0597">Phosphoprotein</keyword>
<evidence type="ECO:0000256" key="7">
    <source>
        <dbReference type="ARBA" id="ARBA00022777"/>
    </source>
</evidence>
<reference evidence="13" key="1">
    <citation type="submission" date="2010-03" db="EMBL/GenBank/DDBJ databases">
        <title>The complete genome of Mycoplasma crocodyli MP145.</title>
        <authorList>
            <person name="Glass J.I."/>
            <person name="Durkin A.S."/>
            <person name="Hostetler J."/>
            <person name="Jackson J."/>
            <person name="Johnson J."/>
            <person name="May M.A."/>
            <person name="Paralanov V."/>
            <person name="Radune D."/>
            <person name="Szczypinski B."/>
            <person name="Brown D.R."/>
        </authorList>
    </citation>
    <scope>NUCLEOTIDE SEQUENCE [LARGE SCALE GENOMIC DNA]</scope>
    <source>
        <strain evidence="13">ATCC 51981 / MP145</strain>
    </source>
</reference>
<keyword evidence="6" id="KW-0598">Phosphotransferase system</keyword>
<dbReference type="Gene3D" id="3.40.930.10">
    <property type="entry name" value="Mannitol-specific EII, Chain A"/>
    <property type="match status" value="1"/>
</dbReference>
<gene>
    <name evidence="12" type="ordered locus">MCRO_0206</name>
</gene>
<evidence type="ECO:0000256" key="10">
    <source>
        <dbReference type="ARBA" id="ARBA00042072"/>
    </source>
</evidence>
<dbReference type="InterPro" id="IPR016152">
    <property type="entry name" value="PTrfase/Anion_transptr"/>
</dbReference>
<dbReference type="eggNOG" id="COG1762">
    <property type="taxonomic scope" value="Bacteria"/>
</dbReference>
<keyword evidence="13" id="KW-1185">Reference proteome</keyword>
<dbReference type="OrthoDB" id="369398at2"/>
<keyword evidence="3" id="KW-0963">Cytoplasm</keyword>
<dbReference type="InterPro" id="IPR002178">
    <property type="entry name" value="PTS_EIIA_type-2_dom"/>
</dbReference>
<dbReference type="AlphaFoldDB" id="D5E517"/>
<dbReference type="SUPFAM" id="SSF55804">
    <property type="entry name" value="Phoshotransferase/anion transport protein"/>
    <property type="match status" value="1"/>
</dbReference>
<evidence type="ECO:0000256" key="1">
    <source>
        <dbReference type="ARBA" id="ARBA00004496"/>
    </source>
</evidence>
<name>D5E517_MYCCM</name>
<dbReference type="PROSITE" id="PS51094">
    <property type="entry name" value="PTS_EIIA_TYPE_2"/>
    <property type="match status" value="1"/>
</dbReference>
<evidence type="ECO:0000256" key="8">
    <source>
        <dbReference type="ARBA" id="ARBA00037387"/>
    </source>
</evidence>
<evidence type="ECO:0000259" key="11">
    <source>
        <dbReference type="PROSITE" id="PS51094"/>
    </source>
</evidence>
<dbReference type="GO" id="GO:0016301">
    <property type="term" value="F:kinase activity"/>
    <property type="evidence" value="ECO:0007669"/>
    <property type="project" value="UniProtKB-KW"/>
</dbReference>
<keyword evidence="5" id="KW-0808">Transferase</keyword>
<evidence type="ECO:0000256" key="9">
    <source>
        <dbReference type="ARBA" id="ARBA00041175"/>
    </source>
</evidence>
<dbReference type="Pfam" id="PF00359">
    <property type="entry name" value="PTS_EIIA_2"/>
    <property type="match status" value="1"/>
</dbReference>
<comment type="subcellular location">
    <subcellularLocation>
        <location evidence="1">Cytoplasm</location>
    </subcellularLocation>
</comment>
<feature type="domain" description="PTS EIIA type-2" evidence="11">
    <location>
        <begin position="3"/>
        <end position="146"/>
    </location>
</feature>
<dbReference type="Proteomes" id="UP000001845">
    <property type="component" value="Chromosome"/>
</dbReference>
<proteinExistence type="predicted"/>
<dbReference type="PANTHER" id="PTHR36203:SF1">
    <property type="entry name" value="ASCORBATE-SPECIFIC PTS SYSTEM EIIA COMPONENT"/>
    <property type="match status" value="1"/>
</dbReference>
<reference key="2">
    <citation type="submission" date="2010-03" db="EMBL/GenBank/DDBJ databases">
        <authorList>
            <person name="Ma Z."/>
            <person name="Wang X."/>
            <person name="Liu H."/>
        </authorList>
    </citation>
    <scope>NUCLEOTIDE SEQUENCE</scope>
    <source>
        <strain>MP145</strain>
    </source>
</reference>
<protein>
    <recommendedName>
        <fullName evidence="9">Ascorbate-specific PTS system EIIA component</fullName>
    </recommendedName>
    <alternativeName>
        <fullName evidence="10">Ascorbate-specific phosphotransferase enzyme IIA component</fullName>
    </alternativeName>
</protein>